<accession>A0A3B0YWF7</accession>
<protein>
    <recommendedName>
        <fullName evidence="4">Glutathione S-transferase</fullName>
    </recommendedName>
</protein>
<name>A0A3B0YWF7_9ZZZZ</name>
<dbReference type="InterPro" id="IPR036282">
    <property type="entry name" value="Glutathione-S-Trfase_C_sf"/>
</dbReference>
<evidence type="ECO:0000313" key="3">
    <source>
        <dbReference type="EMBL" id="VAW80970.1"/>
    </source>
</evidence>
<dbReference type="Gene3D" id="1.20.1050.10">
    <property type="match status" value="1"/>
</dbReference>
<dbReference type="AlphaFoldDB" id="A0A3B0YWF7"/>
<evidence type="ECO:0000259" key="2">
    <source>
        <dbReference type="PROSITE" id="PS50405"/>
    </source>
</evidence>
<dbReference type="PROSITE" id="PS50405">
    <property type="entry name" value="GST_CTER"/>
    <property type="match status" value="1"/>
</dbReference>
<gene>
    <name evidence="3" type="ORF">MNBD_GAMMA15-1776</name>
</gene>
<dbReference type="EMBL" id="UOFN01000136">
    <property type="protein sequence ID" value="VAW80970.1"/>
    <property type="molecule type" value="Genomic_DNA"/>
</dbReference>
<dbReference type="PROSITE" id="PS51354">
    <property type="entry name" value="GLUTAREDOXIN_2"/>
    <property type="match status" value="1"/>
</dbReference>
<sequence>MNGKPLPSRCRYGGLQSERNMDQQSATASVLYSFRRCPYAMRARLALKLAGLPVELREVDLNAVPVELSAASSKDTVPVLITPDGTVIDESWDVVQWAFRQSDPDNWLGDDERHVIPADQVLEINDFSFKEDLDHYKYFERYPEHPQAYYRERGEEFLEELEETLSQSRYLLGDQPTLADIAVFPFIRQFVNVDRDWFDQTPYVHLRKWLDEWLASELFESVMVKHPVWKPGGAPVYL</sequence>
<reference evidence="3" key="1">
    <citation type="submission" date="2018-06" db="EMBL/GenBank/DDBJ databases">
        <authorList>
            <person name="Zhirakovskaya E."/>
        </authorList>
    </citation>
    <scope>NUCLEOTIDE SEQUENCE</scope>
</reference>
<dbReference type="InterPro" id="IPR010987">
    <property type="entry name" value="Glutathione-S-Trfase_C-like"/>
</dbReference>
<dbReference type="Pfam" id="PF13417">
    <property type="entry name" value="GST_N_3"/>
    <property type="match status" value="1"/>
</dbReference>
<proteinExistence type="predicted"/>
<dbReference type="SUPFAM" id="SSF47616">
    <property type="entry name" value="GST C-terminal domain-like"/>
    <property type="match status" value="1"/>
</dbReference>
<dbReference type="InterPro" id="IPR040079">
    <property type="entry name" value="Glutathione_S-Trfase"/>
</dbReference>
<dbReference type="PANTHER" id="PTHR44051:SF8">
    <property type="entry name" value="GLUTATHIONE S-TRANSFERASE GSTA"/>
    <property type="match status" value="1"/>
</dbReference>
<organism evidence="3">
    <name type="scientific">hydrothermal vent metagenome</name>
    <dbReference type="NCBI Taxonomy" id="652676"/>
    <lineage>
        <taxon>unclassified sequences</taxon>
        <taxon>metagenomes</taxon>
        <taxon>ecological metagenomes</taxon>
    </lineage>
</organism>
<dbReference type="InterPro" id="IPR036249">
    <property type="entry name" value="Thioredoxin-like_sf"/>
</dbReference>
<dbReference type="SFLD" id="SFLDS00019">
    <property type="entry name" value="Glutathione_Transferase_(cytos"/>
    <property type="match status" value="1"/>
</dbReference>
<dbReference type="PROSITE" id="PS50404">
    <property type="entry name" value="GST_NTER"/>
    <property type="match status" value="1"/>
</dbReference>
<dbReference type="PANTHER" id="PTHR44051">
    <property type="entry name" value="GLUTATHIONE S-TRANSFERASE-RELATED"/>
    <property type="match status" value="1"/>
</dbReference>
<dbReference type="Pfam" id="PF13410">
    <property type="entry name" value="GST_C_2"/>
    <property type="match status" value="1"/>
</dbReference>
<evidence type="ECO:0000259" key="1">
    <source>
        <dbReference type="PROSITE" id="PS50404"/>
    </source>
</evidence>
<dbReference type="Gene3D" id="3.40.30.10">
    <property type="entry name" value="Glutaredoxin"/>
    <property type="match status" value="1"/>
</dbReference>
<dbReference type="InterPro" id="IPR004045">
    <property type="entry name" value="Glutathione_S-Trfase_N"/>
</dbReference>
<evidence type="ECO:0008006" key="4">
    <source>
        <dbReference type="Google" id="ProtNLM"/>
    </source>
</evidence>
<feature type="domain" description="GST N-terminal" evidence="1">
    <location>
        <begin position="27"/>
        <end position="106"/>
    </location>
</feature>
<dbReference type="CDD" id="cd03196">
    <property type="entry name" value="GST_C_5"/>
    <property type="match status" value="1"/>
</dbReference>
<feature type="domain" description="GST C-terminal" evidence="2">
    <location>
        <begin position="114"/>
        <end position="231"/>
    </location>
</feature>
<dbReference type="SUPFAM" id="SSF52833">
    <property type="entry name" value="Thioredoxin-like"/>
    <property type="match status" value="1"/>
</dbReference>